<name>A0A0S4QVU4_9ACTN</name>
<evidence type="ECO:0000313" key="3">
    <source>
        <dbReference type="Proteomes" id="UP000198802"/>
    </source>
</evidence>
<reference evidence="3" key="1">
    <citation type="submission" date="2015-11" db="EMBL/GenBank/DDBJ databases">
        <authorList>
            <person name="Varghese N."/>
        </authorList>
    </citation>
    <scope>NUCLEOTIDE SEQUENCE [LARGE SCALE GENOMIC DNA]</scope>
    <source>
        <strain evidence="3">DSM 45899</strain>
    </source>
</reference>
<dbReference type="InterPro" id="IPR043502">
    <property type="entry name" value="DNA/RNA_pol_sf"/>
</dbReference>
<dbReference type="InterPro" id="IPR013597">
    <property type="entry name" value="Mat_intron_G2"/>
</dbReference>
<keyword evidence="2" id="KW-0548">Nucleotidyltransferase</keyword>
<dbReference type="SUPFAM" id="SSF56672">
    <property type="entry name" value="DNA/RNA polymerases"/>
    <property type="match status" value="1"/>
</dbReference>
<keyword evidence="3" id="KW-1185">Reference proteome</keyword>
<dbReference type="CDD" id="cd01651">
    <property type="entry name" value="RT_G2_intron"/>
    <property type="match status" value="1"/>
</dbReference>
<organism evidence="2 3">
    <name type="scientific">Parafrankia irregularis</name>
    <dbReference type="NCBI Taxonomy" id="795642"/>
    <lineage>
        <taxon>Bacteria</taxon>
        <taxon>Bacillati</taxon>
        <taxon>Actinomycetota</taxon>
        <taxon>Actinomycetes</taxon>
        <taxon>Frankiales</taxon>
        <taxon>Frankiaceae</taxon>
        <taxon>Parafrankia</taxon>
    </lineage>
</organism>
<dbReference type="InterPro" id="IPR030931">
    <property type="entry name" value="Group_II_RT_mat"/>
</dbReference>
<dbReference type="Proteomes" id="UP000198802">
    <property type="component" value="Unassembled WGS sequence"/>
</dbReference>
<dbReference type="GO" id="GO:0003964">
    <property type="term" value="F:RNA-directed DNA polymerase activity"/>
    <property type="evidence" value="ECO:0007669"/>
    <property type="project" value="UniProtKB-KW"/>
</dbReference>
<accession>A0A0S4QVU4</accession>
<evidence type="ECO:0000313" key="2">
    <source>
        <dbReference type="EMBL" id="CUU59749.1"/>
    </source>
</evidence>
<dbReference type="PANTHER" id="PTHR34047">
    <property type="entry name" value="NUCLEAR INTRON MATURASE 1, MITOCHONDRIAL-RELATED"/>
    <property type="match status" value="1"/>
</dbReference>
<dbReference type="RefSeq" id="WP_054571505.1">
    <property type="nucleotide sequence ID" value="NZ_FAOZ01000031.1"/>
</dbReference>
<gene>
    <name evidence="2" type="ORF">Ga0074812_13147</name>
</gene>
<evidence type="ECO:0000259" key="1">
    <source>
        <dbReference type="PROSITE" id="PS50878"/>
    </source>
</evidence>
<protein>
    <submittedName>
        <fullName evidence="2">RNA-directed DNA polymerase</fullName>
    </submittedName>
</protein>
<keyword evidence="2" id="KW-0808">Transferase</keyword>
<sequence>MPGAALVNIGGPELDDAFVEAERRVLEIQAKLHRWARDEPRRRFDDVFNLVHDPAFLLVAWVRVRSNKGARSAGVDGVSAHAIQARGVGKFLDGLRASLRDRSFRPLPARERMIPKTGGKVRRLGIATVADRVVQASLKLVLEPVFEADFLPCSYGFRPGRRAQDAVAEVRFLSSRPRCYEWVVEGDIKACFDEISHPALMERVRARIGDKRVLALVKAFLKAGVLTEDGALRGTDAGTPQGSILSPLLANVALSVLDEHIAQMPGGPLTGEWERRKRRGQGLPNFRLVRYADDWCLMVKGTQADAEALREEIAGVLAGIGLRLSPEKTLVTHIDEGLDFLGWRIQRHQKRGEDRHYVYTYPAKKALRAICQRVKDVCRGTNVDQPLSALLHRLNPVLRGWCTYFRQGVSSKTFGFLASVVWRQVWAWVGRKHCKTGWKALRRRYSGNGWKWWPADGETTLLHPGSISTTRYRYRGAAIPSPWVVAG</sequence>
<dbReference type="Pfam" id="PF00078">
    <property type="entry name" value="RVT_1"/>
    <property type="match status" value="1"/>
</dbReference>
<dbReference type="AlphaFoldDB" id="A0A0S4QVU4"/>
<keyword evidence="2" id="KW-0695">RNA-directed DNA polymerase</keyword>
<dbReference type="NCBIfam" id="TIGR04416">
    <property type="entry name" value="group_II_RT_mat"/>
    <property type="match status" value="1"/>
</dbReference>
<proteinExistence type="predicted"/>
<dbReference type="InterPro" id="IPR000477">
    <property type="entry name" value="RT_dom"/>
</dbReference>
<feature type="domain" description="Reverse transcriptase" evidence="1">
    <location>
        <begin position="95"/>
        <end position="345"/>
    </location>
</feature>
<dbReference type="Pfam" id="PF08388">
    <property type="entry name" value="GIIM"/>
    <property type="match status" value="1"/>
</dbReference>
<dbReference type="PANTHER" id="PTHR34047:SF8">
    <property type="entry name" value="PROTEIN YKFC"/>
    <property type="match status" value="1"/>
</dbReference>
<dbReference type="InterPro" id="IPR051083">
    <property type="entry name" value="GrpII_Intron_Splice-Mob/Def"/>
</dbReference>
<dbReference type="EMBL" id="FAOZ01000031">
    <property type="protein sequence ID" value="CUU59749.1"/>
    <property type="molecule type" value="Genomic_DNA"/>
</dbReference>
<dbReference type="PROSITE" id="PS50878">
    <property type="entry name" value="RT_POL"/>
    <property type="match status" value="1"/>
</dbReference>